<evidence type="ECO:0000313" key="3">
    <source>
        <dbReference type="Proteomes" id="UP001163046"/>
    </source>
</evidence>
<evidence type="ECO:0000259" key="1">
    <source>
        <dbReference type="Pfam" id="PF01738"/>
    </source>
</evidence>
<accession>A0A9W9Z335</accession>
<organism evidence="2 3">
    <name type="scientific">Desmophyllum pertusum</name>
    <dbReference type="NCBI Taxonomy" id="174260"/>
    <lineage>
        <taxon>Eukaryota</taxon>
        <taxon>Metazoa</taxon>
        <taxon>Cnidaria</taxon>
        <taxon>Anthozoa</taxon>
        <taxon>Hexacorallia</taxon>
        <taxon>Scleractinia</taxon>
        <taxon>Caryophylliina</taxon>
        <taxon>Caryophylliidae</taxon>
        <taxon>Desmophyllum</taxon>
    </lineage>
</organism>
<name>A0A9W9Z335_9CNID</name>
<sequence length="104" mass="11725">MLLLEELPGFLTVLINVHMRFDSVYVQKEPVTFTSLNPLGECPGSLNGAMRAPTKCLVVVQEWWGMNEQIKQQALDIATLGKFATMVPDLYRGKWLTTLLTRSI</sequence>
<protein>
    <recommendedName>
        <fullName evidence="1">Dienelactone hydrolase domain-containing protein</fullName>
    </recommendedName>
</protein>
<dbReference type="EMBL" id="MU826837">
    <property type="protein sequence ID" value="KAJ7372294.1"/>
    <property type="molecule type" value="Genomic_DNA"/>
</dbReference>
<dbReference type="OrthoDB" id="17560at2759"/>
<dbReference type="InterPro" id="IPR002925">
    <property type="entry name" value="Dienelactn_hydro"/>
</dbReference>
<dbReference type="AlphaFoldDB" id="A0A9W9Z335"/>
<feature type="domain" description="Dienelactone hydrolase" evidence="1">
    <location>
        <begin position="51"/>
        <end position="94"/>
    </location>
</feature>
<dbReference type="GO" id="GO:0016787">
    <property type="term" value="F:hydrolase activity"/>
    <property type="evidence" value="ECO:0007669"/>
    <property type="project" value="InterPro"/>
</dbReference>
<dbReference type="Pfam" id="PF01738">
    <property type="entry name" value="DLH"/>
    <property type="match status" value="1"/>
</dbReference>
<dbReference type="Proteomes" id="UP001163046">
    <property type="component" value="Unassembled WGS sequence"/>
</dbReference>
<proteinExistence type="predicted"/>
<evidence type="ECO:0000313" key="2">
    <source>
        <dbReference type="EMBL" id="KAJ7372294.1"/>
    </source>
</evidence>
<gene>
    <name evidence="2" type="ORF">OS493_019738</name>
</gene>
<reference evidence="2" key="1">
    <citation type="submission" date="2023-01" db="EMBL/GenBank/DDBJ databases">
        <title>Genome assembly of the deep-sea coral Lophelia pertusa.</title>
        <authorList>
            <person name="Herrera S."/>
            <person name="Cordes E."/>
        </authorList>
    </citation>
    <scope>NUCLEOTIDE SEQUENCE</scope>
    <source>
        <strain evidence="2">USNM1676648</strain>
        <tissue evidence="2">Polyp</tissue>
    </source>
</reference>
<comment type="caution">
    <text evidence="2">The sequence shown here is derived from an EMBL/GenBank/DDBJ whole genome shotgun (WGS) entry which is preliminary data.</text>
</comment>
<keyword evidence="3" id="KW-1185">Reference proteome</keyword>